<comment type="caution">
    <text evidence="9">The sequence shown here is derived from an EMBL/GenBank/DDBJ whole genome shotgun (WGS) entry which is preliminary data.</text>
</comment>
<name>A0A9X0UCN0_9PROT</name>
<evidence type="ECO:0000313" key="10">
    <source>
        <dbReference type="Proteomes" id="UP000600101"/>
    </source>
</evidence>
<dbReference type="PANTHER" id="PTHR41523">
    <property type="entry name" value="TWO-COMPONENT SYSTEM SENSOR PROTEIN"/>
    <property type="match status" value="1"/>
</dbReference>
<dbReference type="SMART" id="SM00911">
    <property type="entry name" value="HWE_HK"/>
    <property type="match status" value="1"/>
</dbReference>
<dbReference type="EC" id="2.7.13.3" evidence="2"/>
<gene>
    <name evidence="9" type="ORF">H7965_08755</name>
</gene>
<sequence>MHRLTLRGRMVLLVLVGVLPLLGFHLALIYRDFQAQRDQFGVQAQDLASSLAQLVEGELGTRVAALEVLALSQSLARDDLLAFRAEAEVVLALQQPGASIMLVRQDGQQLMNTAVPPGAPLPMLQETTNLQRVLTTGQPAVSDLYVGSGLQRRAIAIKVPVWRPDGKLDRVLALTPRPDALSNLIARQHRGTNWCVSLLDGAGVRIAQLPNPAGYEGEKVSSAFFRAAADRSEAIYETTSAEGVPLIAAFSRLDAYGWAVAVGIPLSELTQPVWRRATNSLAVGMALLLGGLGLAQLVAHGITGPITALRRLATTTDEAPAAPVTTGLAETDDVADALLAETSRRRAALTSLLESERRLRLVVAELNHRAKNALATVQALAQQTARGEAGSDPVRFTAAFNARLQSLARAHDLLAAFSWEAAALHAVVQAGLAPWLASGDAGRELSPDVRMLPTQPGDPSRIDIHCIHDVEPAMASPGQAQALVLALHELATNAVKHGALSTPAGYVKVICRRAESCQDWIIEWRESGGPPVPGPPDRGGFGTRLLTRALAHDLGPGGSVALDFRPTGVHATIRFRTRSYAITGAAG</sequence>
<dbReference type="Gene3D" id="3.30.450.20">
    <property type="entry name" value="PAS domain"/>
    <property type="match status" value="2"/>
</dbReference>
<evidence type="ECO:0000256" key="2">
    <source>
        <dbReference type="ARBA" id="ARBA00012438"/>
    </source>
</evidence>
<dbReference type="InterPro" id="IPR036890">
    <property type="entry name" value="HATPase_C_sf"/>
</dbReference>
<keyword evidence="10" id="KW-1185">Reference proteome</keyword>
<evidence type="ECO:0000256" key="6">
    <source>
        <dbReference type="ARBA" id="ARBA00022777"/>
    </source>
</evidence>
<feature type="domain" description="Signal transduction histidine kinase HWE region" evidence="8">
    <location>
        <begin position="365"/>
        <end position="441"/>
    </location>
</feature>
<dbReference type="CDD" id="cd18774">
    <property type="entry name" value="PDC2_HK_sensor"/>
    <property type="match status" value="1"/>
</dbReference>
<proteinExistence type="predicted"/>
<keyword evidence="4" id="KW-0808">Transferase</keyword>
<keyword evidence="3" id="KW-0597">Phosphoprotein</keyword>
<protein>
    <recommendedName>
        <fullName evidence="2">histidine kinase</fullName>
        <ecNumber evidence="2">2.7.13.3</ecNumber>
    </recommendedName>
</protein>
<keyword evidence="7" id="KW-0067">ATP-binding</keyword>
<dbReference type="AlphaFoldDB" id="A0A9X0UCN0"/>
<dbReference type="InterPro" id="IPR011102">
    <property type="entry name" value="Sig_transdc_His_kinase_HWE"/>
</dbReference>
<dbReference type="EMBL" id="JACOMF010000007">
    <property type="protein sequence ID" value="MBC4015417.1"/>
    <property type="molecule type" value="Genomic_DNA"/>
</dbReference>
<evidence type="ECO:0000256" key="5">
    <source>
        <dbReference type="ARBA" id="ARBA00022741"/>
    </source>
</evidence>
<evidence type="ECO:0000259" key="8">
    <source>
        <dbReference type="SMART" id="SM00911"/>
    </source>
</evidence>
<evidence type="ECO:0000313" key="9">
    <source>
        <dbReference type="EMBL" id="MBC4015417.1"/>
    </source>
</evidence>
<dbReference type="SUPFAM" id="SSF55874">
    <property type="entry name" value="ATPase domain of HSP90 chaperone/DNA topoisomerase II/histidine kinase"/>
    <property type="match status" value="1"/>
</dbReference>
<dbReference type="Pfam" id="PF07536">
    <property type="entry name" value="HWE_HK"/>
    <property type="match status" value="1"/>
</dbReference>
<dbReference type="Gene3D" id="3.30.565.10">
    <property type="entry name" value="Histidine kinase-like ATPase, C-terminal domain"/>
    <property type="match status" value="1"/>
</dbReference>
<dbReference type="GO" id="GO:0004673">
    <property type="term" value="F:protein histidine kinase activity"/>
    <property type="evidence" value="ECO:0007669"/>
    <property type="project" value="UniProtKB-EC"/>
</dbReference>
<keyword evidence="5" id="KW-0547">Nucleotide-binding</keyword>
<comment type="catalytic activity">
    <reaction evidence="1">
        <text>ATP + protein L-histidine = ADP + protein N-phospho-L-histidine.</text>
        <dbReference type="EC" id="2.7.13.3"/>
    </reaction>
</comment>
<evidence type="ECO:0000256" key="7">
    <source>
        <dbReference type="ARBA" id="ARBA00022840"/>
    </source>
</evidence>
<evidence type="ECO:0000256" key="3">
    <source>
        <dbReference type="ARBA" id="ARBA00022553"/>
    </source>
</evidence>
<reference evidence="9" key="1">
    <citation type="submission" date="2020-08" db="EMBL/GenBank/DDBJ databases">
        <authorList>
            <person name="Hu Y."/>
            <person name="Nguyen S.V."/>
            <person name="Li F."/>
            <person name="Fanning S."/>
        </authorList>
    </citation>
    <scope>NUCLEOTIDE SEQUENCE</scope>
    <source>
        <strain evidence="9">SYSU D8009</strain>
    </source>
</reference>
<dbReference type="GO" id="GO:0005524">
    <property type="term" value="F:ATP binding"/>
    <property type="evidence" value="ECO:0007669"/>
    <property type="project" value="UniProtKB-KW"/>
</dbReference>
<evidence type="ECO:0000256" key="1">
    <source>
        <dbReference type="ARBA" id="ARBA00000085"/>
    </source>
</evidence>
<dbReference type="RefSeq" id="WP_186770184.1">
    <property type="nucleotide sequence ID" value="NZ_JACOMF010000007.1"/>
</dbReference>
<organism evidence="9 10">
    <name type="scientific">Siccirubricoccus deserti</name>
    <dbReference type="NCBI Taxonomy" id="2013562"/>
    <lineage>
        <taxon>Bacteria</taxon>
        <taxon>Pseudomonadati</taxon>
        <taxon>Pseudomonadota</taxon>
        <taxon>Alphaproteobacteria</taxon>
        <taxon>Acetobacterales</taxon>
        <taxon>Roseomonadaceae</taxon>
        <taxon>Siccirubricoccus</taxon>
    </lineage>
</organism>
<dbReference type="Proteomes" id="UP000600101">
    <property type="component" value="Unassembled WGS sequence"/>
</dbReference>
<keyword evidence="6" id="KW-0418">Kinase</keyword>
<dbReference type="PANTHER" id="PTHR41523:SF7">
    <property type="entry name" value="HISTIDINE KINASE"/>
    <property type="match status" value="1"/>
</dbReference>
<evidence type="ECO:0000256" key="4">
    <source>
        <dbReference type="ARBA" id="ARBA00022679"/>
    </source>
</evidence>
<accession>A0A9X0UCN0</accession>